<feature type="compositionally biased region" description="Polar residues" evidence="1">
    <location>
        <begin position="267"/>
        <end position="284"/>
    </location>
</feature>
<feature type="compositionally biased region" description="Low complexity" evidence="1">
    <location>
        <begin position="231"/>
        <end position="260"/>
    </location>
</feature>
<protein>
    <recommendedName>
        <fullName evidence="5">Major facilitator superfamily (MFS) profile domain-containing protein</fullName>
    </recommendedName>
</protein>
<accession>A0ABW5CNC1</accession>
<feature type="transmembrane region" description="Helical" evidence="2">
    <location>
        <begin position="44"/>
        <end position="68"/>
    </location>
</feature>
<keyword evidence="2" id="KW-0812">Transmembrane</keyword>
<organism evidence="3 4">
    <name type="scientific">Aureimonas populi</name>
    <dbReference type="NCBI Taxonomy" id="1701758"/>
    <lineage>
        <taxon>Bacteria</taxon>
        <taxon>Pseudomonadati</taxon>
        <taxon>Pseudomonadota</taxon>
        <taxon>Alphaproteobacteria</taxon>
        <taxon>Hyphomicrobiales</taxon>
        <taxon>Aurantimonadaceae</taxon>
        <taxon>Aureimonas</taxon>
    </lineage>
</organism>
<feature type="region of interest" description="Disordered" evidence="1">
    <location>
        <begin position="231"/>
        <end position="295"/>
    </location>
</feature>
<dbReference type="RefSeq" id="WP_209738961.1">
    <property type="nucleotide sequence ID" value="NZ_CP072611.1"/>
</dbReference>
<feature type="transmembrane region" description="Helical" evidence="2">
    <location>
        <begin position="173"/>
        <end position="192"/>
    </location>
</feature>
<dbReference type="PANTHER" id="PTHR23520">
    <property type="entry name" value="TRANSPORTER, PUTATIVE (AFU_ORTHOLOGUE AFUA_3G04000)-RELATED"/>
    <property type="match status" value="1"/>
</dbReference>
<keyword evidence="4" id="KW-1185">Reference proteome</keyword>
<dbReference type="SUPFAM" id="SSF103473">
    <property type="entry name" value="MFS general substrate transporter"/>
    <property type="match status" value="1"/>
</dbReference>
<dbReference type="PANTHER" id="PTHR23520:SF5">
    <property type="entry name" value="TRANSPORTER, PUTATIVE (AFU_ORTHOLOGUE AFUA_3G04000)-RELATED"/>
    <property type="match status" value="1"/>
</dbReference>
<evidence type="ECO:0008006" key="5">
    <source>
        <dbReference type="Google" id="ProtNLM"/>
    </source>
</evidence>
<reference evidence="4" key="1">
    <citation type="journal article" date="2019" name="Int. J. Syst. Evol. Microbiol.">
        <title>The Global Catalogue of Microorganisms (GCM) 10K type strain sequencing project: providing services to taxonomists for standard genome sequencing and annotation.</title>
        <authorList>
            <consortium name="The Broad Institute Genomics Platform"/>
            <consortium name="The Broad Institute Genome Sequencing Center for Infectious Disease"/>
            <person name="Wu L."/>
            <person name="Ma J."/>
        </authorList>
    </citation>
    <scope>NUCLEOTIDE SEQUENCE [LARGE SCALE GENOMIC DNA]</scope>
    <source>
        <strain evidence="4">ZS-35-S2</strain>
    </source>
</reference>
<feature type="transmembrane region" description="Helical" evidence="2">
    <location>
        <begin position="75"/>
        <end position="93"/>
    </location>
</feature>
<dbReference type="Gene3D" id="1.20.1250.20">
    <property type="entry name" value="MFS general substrate transporter like domains"/>
    <property type="match status" value="1"/>
</dbReference>
<dbReference type="EMBL" id="JBHUIJ010000015">
    <property type="protein sequence ID" value="MFD2238192.1"/>
    <property type="molecule type" value="Genomic_DNA"/>
</dbReference>
<dbReference type="InterPro" id="IPR036259">
    <property type="entry name" value="MFS_trans_sf"/>
</dbReference>
<evidence type="ECO:0000256" key="2">
    <source>
        <dbReference type="SAM" id="Phobius"/>
    </source>
</evidence>
<evidence type="ECO:0000313" key="3">
    <source>
        <dbReference type="EMBL" id="MFD2238192.1"/>
    </source>
</evidence>
<comment type="caution">
    <text evidence="3">The sequence shown here is derived from an EMBL/GenBank/DDBJ whole genome shotgun (WGS) entry which is preliminary data.</text>
</comment>
<gene>
    <name evidence="3" type="ORF">ACFSKQ_12075</name>
</gene>
<proteinExistence type="predicted"/>
<evidence type="ECO:0000256" key="1">
    <source>
        <dbReference type="SAM" id="MobiDB-lite"/>
    </source>
</evidence>
<keyword evidence="2" id="KW-0472">Membrane</keyword>
<name>A0ABW5CNC1_9HYPH</name>
<sequence>MPATLNLPAQAKLILVIRAVRVFCDSFLALMIPIYLAARGFDSVIVGAVASCMLLGSAFTIGLAGAFVHRVGVQAVLCLASLSMVLSGVGWSMNATLPTLMLIAFFGSLNPHGGEVNLFRPMEHVALAELIQGTAQRTVFGYYSFIGAVAGAIGALAIGALPLLSATLGEGEASTLVFLCYALLVSGVFLSYSRMKLARAEAIPAPPVRLGASRRRSAEWSPSSASMRSAAALSSTRSSSSGSSSGSTPRSRRAAPSSSSQERWPLQPSSSPLRSVAGSDSSARCLSAMSPPASC</sequence>
<keyword evidence="2" id="KW-1133">Transmembrane helix</keyword>
<feature type="transmembrane region" description="Helical" evidence="2">
    <location>
        <begin position="20"/>
        <end position="38"/>
    </location>
</feature>
<dbReference type="Proteomes" id="UP001597371">
    <property type="component" value="Unassembled WGS sequence"/>
</dbReference>
<feature type="transmembrane region" description="Helical" evidence="2">
    <location>
        <begin position="140"/>
        <end position="161"/>
    </location>
</feature>
<evidence type="ECO:0000313" key="4">
    <source>
        <dbReference type="Proteomes" id="UP001597371"/>
    </source>
</evidence>